<keyword evidence="2" id="KW-1185">Reference proteome</keyword>
<protein>
    <submittedName>
        <fullName evidence="1">Uncharacterized protein</fullName>
    </submittedName>
</protein>
<evidence type="ECO:0000313" key="2">
    <source>
        <dbReference type="Proteomes" id="UP000235589"/>
    </source>
</evidence>
<evidence type="ECO:0000313" key="1">
    <source>
        <dbReference type="EMBL" id="AUO18334.1"/>
    </source>
</evidence>
<gene>
    <name evidence="1" type="ORF">B9O19_00150</name>
</gene>
<sequence>MDYRVLTEAERKYTFSQSQQLSMQTGLIGYLRADFGSNGNEFWTTWNDFRKDLKTDEFKAEFDEVINGLRDGDVLSGRKAMSSYCYSTPDSSFNDDCNHYGIRLDTGKYSYLMRFNPNRGEYNLYCYCYQKEWLNAHLKNAERGIRFINPHYQEQFRIADGEKISIKLGDGKTMERTCRYIDDYHLEVGTNLYHICEFAELCERNGHTVEPAAKENTKSAKDKEKTR</sequence>
<reference evidence="1 2" key="1">
    <citation type="submission" date="2017-04" db="EMBL/GenBank/DDBJ databases">
        <title>Monoglobus pectinilyticus 14 draft genome.</title>
        <authorList>
            <person name="Kim C."/>
            <person name="Rosendale D.I."/>
            <person name="Kelly W.J."/>
            <person name="Tannock G.W."/>
            <person name="Patchett M.L."/>
            <person name="Jordens J.Z."/>
        </authorList>
    </citation>
    <scope>NUCLEOTIDE SEQUENCE [LARGE SCALE GENOMIC DNA]</scope>
    <source>
        <strain evidence="1 2">14</strain>
    </source>
</reference>
<dbReference type="KEGG" id="mpec:B9O19_00150"/>
<accession>A0A2K9NZ75</accession>
<dbReference type="Proteomes" id="UP000235589">
    <property type="component" value="Chromosome"/>
</dbReference>
<name>A0A2K9NZ75_9FIRM</name>
<dbReference type="AlphaFoldDB" id="A0A2K9NZ75"/>
<dbReference type="EMBL" id="CP020991">
    <property type="protein sequence ID" value="AUO18334.1"/>
    <property type="molecule type" value="Genomic_DNA"/>
</dbReference>
<dbReference type="GeneID" id="98061583"/>
<proteinExistence type="predicted"/>
<dbReference type="OrthoDB" id="2594680at2"/>
<dbReference type="RefSeq" id="WP_015573070.1">
    <property type="nucleotide sequence ID" value="NZ_CP020991.1"/>
</dbReference>
<organism evidence="1 2">
    <name type="scientific">Monoglobus pectinilyticus</name>
    <dbReference type="NCBI Taxonomy" id="1981510"/>
    <lineage>
        <taxon>Bacteria</taxon>
        <taxon>Bacillati</taxon>
        <taxon>Bacillota</taxon>
        <taxon>Clostridia</taxon>
        <taxon>Monoglobales</taxon>
        <taxon>Monoglobaceae</taxon>
        <taxon>Monoglobus</taxon>
    </lineage>
</organism>